<dbReference type="Pfam" id="PF01259">
    <property type="entry name" value="SAICAR_synt"/>
    <property type="match status" value="1"/>
</dbReference>
<keyword evidence="6" id="KW-0658">Purine biosynthesis</keyword>
<keyword evidence="5" id="KW-0547">Nucleotide-binding</keyword>
<dbReference type="GO" id="GO:0004639">
    <property type="term" value="F:phosphoribosylaminoimidazolesuccinocarboxamide synthase activity"/>
    <property type="evidence" value="ECO:0007669"/>
    <property type="project" value="UniProtKB-EC"/>
</dbReference>
<dbReference type="GO" id="GO:0006189">
    <property type="term" value="P:'de novo' IMP biosynthetic process"/>
    <property type="evidence" value="ECO:0007669"/>
    <property type="project" value="UniProtKB-UniPathway"/>
</dbReference>
<dbReference type="Gene3D" id="3.30.200.20">
    <property type="entry name" value="Phosphorylase Kinase, domain 1"/>
    <property type="match status" value="1"/>
</dbReference>
<dbReference type="PANTHER" id="PTHR43700:SF1">
    <property type="entry name" value="PHOSPHORIBOSYLAMINOIMIDAZOLE-SUCCINOCARBOXAMIDE SYNTHASE"/>
    <property type="match status" value="1"/>
</dbReference>
<comment type="pathway">
    <text evidence="1">Purine metabolism; IMP biosynthesis via de novo pathway; 5-amino-1-(5-phospho-D-ribosyl)imidazole-4-carboxamide from 5-amino-1-(5-phospho-D-ribosyl)imidazole-4-carboxylate: step 1/2.</text>
</comment>
<evidence type="ECO:0000256" key="1">
    <source>
        <dbReference type="ARBA" id="ARBA00004672"/>
    </source>
</evidence>
<dbReference type="AlphaFoldDB" id="A0A1G1Y7W4"/>
<evidence type="ECO:0000256" key="7">
    <source>
        <dbReference type="ARBA" id="ARBA00022840"/>
    </source>
</evidence>
<dbReference type="Gene3D" id="3.30.470.20">
    <property type="entry name" value="ATP-grasp fold, B domain"/>
    <property type="match status" value="1"/>
</dbReference>
<keyword evidence="7" id="KW-0067">ATP-binding</keyword>
<dbReference type="PANTHER" id="PTHR43700">
    <property type="entry name" value="PHOSPHORIBOSYLAMINOIMIDAZOLE-SUCCINOCARBOXAMIDE SYNTHASE"/>
    <property type="match status" value="1"/>
</dbReference>
<dbReference type="EMBL" id="MHIF01000015">
    <property type="protein sequence ID" value="OGY48331.1"/>
    <property type="molecule type" value="Genomic_DNA"/>
</dbReference>
<dbReference type="GO" id="GO:0005737">
    <property type="term" value="C:cytoplasm"/>
    <property type="evidence" value="ECO:0007669"/>
    <property type="project" value="TreeGrafter"/>
</dbReference>
<dbReference type="EC" id="6.3.2.6" evidence="3"/>
<organism evidence="10 11">
    <name type="scientific">Candidatus Buchananbacteria bacterium RIFCSPHIGHO2_01_FULL_46_12</name>
    <dbReference type="NCBI Taxonomy" id="1797536"/>
    <lineage>
        <taxon>Bacteria</taxon>
        <taxon>Candidatus Buchananiibacteriota</taxon>
    </lineage>
</organism>
<accession>A0A1G1Y7W4</accession>
<evidence type="ECO:0000256" key="6">
    <source>
        <dbReference type="ARBA" id="ARBA00022755"/>
    </source>
</evidence>
<protein>
    <recommendedName>
        <fullName evidence="3">phosphoribosylaminoimidazolesuccinocarboxamide synthase</fullName>
        <ecNumber evidence="3">6.3.2.6</ecNumber>
    </recommendedName>
</protein>
<evidence type="ECO:0000256" key="2">
    <source>
        <dbReference type="ARBA" id="ARBA00010190"/>
    </source>
</evidence>
<evidence type="ECO:0000313" key="10">
    <source>
        <dbReference type="EMBL" id="OGY48331.1"/>
    </source>
</evidence>
<evidence type="ECO:0000256" key="8">
    <source>
        <dbReference type="ARBA" id="ARBA00048475"/>
    </source>
</evidence>
<sequence>MELELLRHGSSKDIYRVDKKMLDFRFLNQFSAFDVGPCPQLIPGKGEAICAAAVKSFEIAKAIGVPTHFVEQIDEVTIRVREVQIITDRPLTGQDTNCLVPAEWITRYRVAGSLWRKFKGNKASPMAFGFAADAVPEEGAPLPWPVKHFTTKFEAADRDLSAEEALALCGLTPEDAEQFWDMCVRLDGAISLAYQLAGFAYFDGKKEVALVGPNRQKIIADTFGTQDEDRPVCLADLRQGRGVEHYGKEFIRQYLIKAGYYGAVQKARAANEPDPPYPLIPEDVIAEMARRYESFADRYSNAFDRY</sequence>
<dbReference type="InterPro" id="IPR028923">
    <property type="entry name" value="SAICAR_synt/ADE2_N"/>
</dbReference>
<dbReference type="SUPFAM" id="SSF56104">
    <property type="entry name" value="SAICAR synthase-like"/>
    <property type="match status" value="1"/>
</dbReference>
<dbReference type="UniPathway" id="UPA00074">
    <property type="reaction ID" value="UER00131"/>
</dbReference>
<comment type="caution">
    <text evidence="10">The sequence shown here is derived from an EMBL/GenBank/DDBJ whole genome shotgun (WGS) entry which is preliminary data.</text>
</comment>
<comment type="similarity">
    <text evidence="2">Belongs to the SAICAR synthetase family.</text>
</comment>
<proteinExistence type="inferred from homology"/>
<comment type="catalytic activity">
    <reaction evidence="8">
        <text>5-amino-1-(5-phospho-D-ribosyl)imidazole-4-carboxylate + L-aspartate + ATP = (2S)-2-[5-amino-1-(5-phospho-beta-D-ribosyl)imidazole-4-carboxamido]succinate + ADP + phosphate + 2 H(+)</text>
        <dbReference type="Rhea" id="RHEA:22628"/>
        <dbReference type="ChEBI" id="CHEBI:15378"/>
        <dbReference type="ChEBI" id="CHEBI:29991"/>
        <dbReference type="ChEBI" id="CHEBI:30616"/>
        <dbReference type="ChEBI" id="CHEBI:43474"/>
        <dbReference type="ChEBI" id="CHEBI:58443"/>
        <dbReference type="ChEBI" id="CHEBI:77657"/>
        <dbReference type="ChEBI" id="CHEBI:456216"/>
        <dbReference type="EC" id="6.3.2.6"/>
    </reaction>
</comment>
<feature type="domain" description="SAICAR synthetase/ADE2 N-terminal" evidence="9">
    <location>
        <begin position="6"/>
        <end position="258"/>
    </location>
</feature>
<dbReference type="Proteomes" id="UP000178432">
    <property type="component" value="Unassembled WGS sequence"/>
</dbReference>
<keyword evidence="4" id="KW-0436">Ligase</keyword>
<evidence type="ECO:0000313" key="11">
    <source>
        <dbReference type="Proteomes" id="UP000178432"/>
    </source>
</evidence>
<reference evidence="10 11" key="1">
    <citation type="journal article" date="2016" name="Nat. Commun.">
        <title>Thousands of microbial genomes shed light on interconnected biogeochemical processes in an aquifer system.</title>
        <authorList>
            <person name="Anantharaman K."/>
            <person name="Brown C.T."/>
            <person name="Hug L.A."/>
            <person name="Sharon I."/>
            <person name="Castelle C.J."/>
            <person name="Probst A.J."/>
            <person name="Thomas B.C."/>
            <person name="Singh A."/>
            <person name="Wilkins M.J."/>
            <person name="Karaoz U."/>
            <person name="Brodie E.L."/>
            <person name="Williams K.H."/>
            <person name="Hubbard S.S."/>
            <person name="Banfield J.F."/>
        </authorList>
    </citation>
    <scope>NUCLEOTIDE SEQUENCE [LARGE SCALE GENOMIC DNA]</scope>
</reference>
<dbReference type="GO" id="GO:0005524">
    <property type="term" value="F:ATP binding"/>
    <property type="evidence" value="ECO:0007669"/>
    <property type="project" value="UniProtKB-KW"/>
</dbReference>
<gene>
    <name evidence="10" type="ORF">A2663_02220</name>
</gene>
<evidence type="ECO:0000256" key="5">
    <source>
        <dbReference type="ARBA" id="ARBA00022741"/>
    </source>
</evidence>
<evidence type="ECO:0000256" key="4">
    <source>
        <dbReference type="ARBA" id="ARBA00022598"/>
    </source>
</evidence>
<evidence type="ECO:0000256" key="3">
    <source>
        <dbReference type="ARBA" id="ARBA00012217"/>
    </source>
</evidence>
<evidence type="ECO:0000259" key="9">
    <source>
        <dbReference type="Pfam" id="PF01259"/>
    </source>
</evidence>
<name>A0A1G1Y7W4_9BACT</name>